<gene>
    <name evidence="2" type="ORF">BSTOLATCC_MIC53639</name>
</gene>
<dbReference type="AlphaFoldDB" id="A0AAU9K1G1"/>
<keyword evidence="3" id="KW-1185">Reference proteome</keyword>
<sequence>MSIWNHKPKSKFGRWLDRISNQAREAIDKGKQDFQNAVTNWNDSIKNRQERFRDSCFGVKEALKYNIHWRKNNKRKKNQKDLEDLAKLLVNPQVTEENKTVAPLDEHLAVEGEDDMDALLCPISNELMTDPVMTPYGHCYQKKHIEMWLEKHDTCPLTGQHLAKDQLIPCFTVKSAVDQFLKMQERKKKIEETKSTENEESKDNNF</sequence>
<name>A0AAU9K1G1_9CILI</name>
<dbReference type="CDD" id="cd16655">
    <property type="entry name" value="RING-Ubox_WDSUB1-like"/>
    <property type="match status" value="1"/>
</dbReference>
<dbReference type="SUPFAM" id="SSF57850">
    <property type="entry name" value="RING/U-box"/>
    <property type="match status" value="1"/>
</dbReference>
<dbReference type="InterPro" id="IPR003613">
    <property type="entry name" value="Ubox_domain"/>
</dbReference>
<evidence type="ECO:0000313" key="2">
    <source>
        <dbReference type="EMBL" id="CAG9331572.1"/>
    </source>
</evidence>
<accession>A0AAU9K1G1</accession>
<dbReference type="PROSITE" id="PS51698">
    <property type="entry name" value="U_BOX"/>
    <property type="match status" value="1"/>
</dbReference>
<dbReference type="EMBL" id="CAJZBQ010000053">
    <property type="protein sequence ID" value="CAG9331572.1"/>
    <property type="molecule type" value="Genomic_DNA"/>
</dbReference>
<dbReference type="GO" id="GO:0004842">
    <property type="term" value="F:ubiquitin-protein transferase activity"/>
    <property type="evidence" value="ECO:0007669"/>
    <property type="project" value="InterPro"/>
</dbReference>
<dbReference type="Proteomes" id="UP001162131">
    <property type="component" value="Unassembled WGS sequence"/>
</dbReference>
<protein>
    <recommendedName>
        <fullName evidence="1">U-box domain-containing protein</fullName>
    </recommendedName>
</protein>
<dbReference type="GO" id="GO:0016567">
    <property type="term" value="P:protein ubiquitination"/>
    <property type="evidence" value="ECO:0007669"/>
    <property type="project" value="InterPro"/>
</dbReference>
<dbReference type="Gene3D" id="3.30.40.10">
    <property type="entry name" value="Zinc/RING finger domain, C3HC4 (zinc finger)"/>
    <property type="match status" value="1"/>
</dbReference>
<evidence type="ECO:0000259" key="1">
    <source>
        <dbReference type="PROSITE" id="PS51698"/>
    </source>
</evidence>
<dbReference type="PANTHER" id="PTHR46573">
    <property type="entry name" value="WD REPEAT, SAM AND U-BOX DOMAIN-CONTAINING PROTEIN 1"/>
    <property type="match status" value="1"/>
</dbReference>
<evidence type="ECO:0000313" key="3">
    <source>
        <dbReference type="Proteomes" id="UP001162131"/>
    </source>
</evidence>
<dbReference type="SMART" id="SM00504">
    <property type="entry name" value="Ubox"/>
    <property type="match status" value="1"/>
</dbReference>
<dbReference type="InterPro" id="IPR052085">
    <property type="entry name" value="WD-SAM-U-box"/>
</dbReference>
<reference evidence="2" key="1">
    <citation type="submission" date="2021-09" db="EMBL/GenBank/DDBJ databases">
        <authorList>
            <consortium name="AG Swart"/>
            <person name="Singh M."/>
            <person name="Singh A."/>
            <person name="Seah K."/>
            <person name="Emmerich C."/>
        </authorList>
    </citation>
    <scope>NUCLEOTIDE SEQUENCE</scope>
    <source>
        <strain evidence="2">ATCC30299</strain>
    </source>
</reference>
<dbReference type="Pfam" id="PF04564">
    <property type="entry name" value="U-box"/>
    <property type="match status" value="1"/>
</dbReference>
<dbReference type="PANTHER" id="PTHR46573:SF1">
    <property type="entry name" value="WD REPEAT, SAM AND U-BOX DOMAIN-CONTAINING PROTEIN 1"/>
    <property type="match status" value="1"/>
</dbReference>
<organism evidence="2 3">
    <name type="scientific">Blepharisma stoltei</name>
    <dbReference type="NCBI Taxonomy" id="1481888"/>
    <lineage>
        <taxon>Eukaryota</taxon>
        <taxon>Sar</taxon>
        <taxon>Alveolata</taxon>
        <taxon>Ciliophora</taxon>
        <taxon>Postciliodesmatophora</taxon>
        <taxon>Heterotrichea</taxon>
        <taxon>Heterotrichida</taxon>
        <taxon>Blepharismidae</taxon>
        <taxon>Blepharisma</taxon>
    </lineage>
</organism>
<dbReference type="InterPro" id="IPR013083">
    <property type="entry name" value="Znf_RING/FYVE/PHD"/>
</dbReference>
<feature type="domain" description="U-box" evidence="1">
    <location>
        <begin position="114"/>
        <end position="187"/>
    </location>
</feature>
<proteinExistence type="predicted"/>
<comment type="caution">
    <text evidence="2">The sequence shown here is derived from an EMBL/GenBank/DDBJ whole genome shotgun (WGS) entry which is preliminary data.</text>
</comment>